<dbReference type="PANTHER" id="PTHR30586">
    <property type="entry name" value="ELECTRON TRANSPORT COMPLEX PROTEIN RNFE"/>
    <property type="match status" value="1"/>
</dbReference>
<gene>
    <name evidence="9" type="ORF">Ark11_0062</name>
</gene>
<keyword evidence="7 8" id="KW-0472">Membrane</keyword>
<keyword evidence="2" id="KW-0813">Transport</keyword>
<dbReference type="Pfam" id="PF02508">
    <property type="entry name" value="Rnf-Nqr"/>
    <property type="match status" value="1"/>
</dbReference>
<dbReference type="InterPro" id="IPR010968">
    <property type="entry name" value="RnfE"/>
</dbReference>
<keyword evidence="4" id="KW-1278">Translocase</keyword>
<keyword evidence="5" id="KW-0249">Electron transport</keyword>
<dbReference type="OrthoDB" id="9782945at2"/>
<evidence type="ECO:0000256" key="5">
    <source>
        <dbReference type="ARBA" id="ARBA00022982"/>
    </source>
</evidence>
<dbReference type="STRING" id="1561003.Ark11_0062"/>
<evidence type="ECO:0000256" key="6">
    <source>
        <dbReference type="ARBA" id="ARBA00022989"/>
    </source>
</evidence>
<dbReference type="RefSeq" id="WP_092342455.1">
    <property type="nucleotide sequence ID" value="NZ_FLSL01000084.1"/>
</dbReference>
<feature type="transmembrane region" description="Helical" evidence="8">
    <location>
        <begin position="70"/>
        <end position="89"/>
    </location>
</feature>
<evidence type="ECO:0000256" key="7">
    <source>
        <dbReference type="ARBA" id="ARBA00023136"/>
    </source>
</evidence>
<sequence>MEPKLSEIAYKGLWSHNPAIVQLLGMCPLLAVSTTIINGASLGIATVIVMTISSGAVSALRGLIPKNVRIPMFMLIVASLVTAVDLSWNAYYHRLYGIIGIYVPLIVTNCIVLARIEGFAYRNSFLKGAFDGFMMGIGGALGLTILGGIREIIGNGTLGQGIEWIIPNCHPLSVLPANYPGFILAKLPSGAFLGLSLMVAAYKWLRREQS</sequence>
<evidence type="ECO:0000256" key="4">
    <source>
        <dbReference type="ARBA" id="ARBA00022967"/>
    </source>
</evidence>
<feature type="transmembrane region" description="Helical" evidence="8">
    <location>
        <begin position="128"/>
        <end position="149"/>
    </location>
</feature>
<dbReference type="GO" id="GO:0005886">
    <property type="term" value="C:plasma membrane"/>
    <property type="evidence" value="ECO:0007669"/>
    <property type="project" value="TreeGrafter"/>
</dbReference>
<feature type="transmembrane region" description="Helical" evidence="8">
    <location>
        <begin position="95"/>
        <end position="116"/>
    </location>
</feature>
<comment type="subcellular location">
    <subcellularLocation>
        <location evidence="1">Endomembrane system</location>
        <topology evidence="1">Multi-pass membrane protein</topology>
    </subcellularLocation>
</comment>
<evidence type="ECO:0000313" key="10">
    <source>
        <dbReference type="Proteomes" id="UP000198651"/>
    </source>
</evidence>
<dbReference type="GO" id="GO:0012505">
    <property type="term" value="C:endomembrane system"/>
    <property type="evidence" value="ECO:0007669"/>
    <property type="project" value="UniProtKB-SubCell"/>
</dbReference>
<dbReference type="AlphaFoldDB" id="A0A0S4M2E5"/>
<dbReference type="EMBL" id="LN906597">
    <property type="protein sequence ID" value="CUT16922.1"/>
    <property type="molecule type" value="Genomic_DNA"/>
</dbReference>
<evidence type="ECO:0000256" key="8">
    <source>
        <dbReference type="SAM" id="Phobius"/>
    </source>
</evidence>
<dbReference type="Proteomes" id="UP000198651">
    <property type="component" value="Chromosome I"/>
</dbReference>
<organism evidence="9 10">
    <name type="scientific">Candidatus Ichthyocystis hellenicum</name>
    <dbReference type="NCBI Taxonomy" id="1561003"/>
    <lineage>
        <taxon>Bacteria</taxon>
        <taxon>Pseudomonadati</taxon>
        <taxon>Pseudomonadota</taxon>
        <taxon>Betaproteobacteria</taxon>
        <taxon>Burkholderiales</taxon>
        <taxon>Candidatus Ichthyocystis</taxon>
    </lineage>
</organism>
<dbReference type="GO" id="GO:0022900">
    <property type="term" value="P:electron transport chain"/>
    <property type="evidence" value="ECO:0007669"/>
    <property type="project" value="InterPro"/>
</dbReference>
<dbReference type="NCBIfam" id="TIGR01948">
    <property type="entry name" value="rnfE"/>
    <property type="match status" value="1"/>
</dbReference>
<evidence type="ECO:0000313" key="9">
    <source>
        <dbReference type="EMBL" id="CUT16922.1"/>
    </source>
</evidence>
<keyword evidence="3 8" id="KW-0812">Transmembrane</keyword>
<protein>
    <submittedName>
        <fullName evidence="9">Putative electron transport complex protein RsxE</fullName>
    </submittedName>
</protein>
<evidence type="ECO:0000256" key="1">
    <source>
        <dbReference type="ARBA" id="ARBA00004127"/>
    </source>
</evidence>
<dbReference type="InterPro" id="IPR003667">
    <property type="entry name" value="NqrDE/RnfAE"/>
</dbReference>
<accession>A0A0S4M2E5</accession>
<name>A0A0S4M2E5_9BURK</name>
<evidence type="ECO:0000256" key="2">
    <source>
        <dbReference type="ARBA" id="ARBA00022448"/>
    </source>
</evidence>
<dbReference type="NCBIfam" id="NF009070">
    <property type="entry name" value="PRK12405.1"/>
    <property type="match status" value="1"/>
</dbReference>
<keyword evidence="6 8" id="KW-1133">Transmembrane helix</keyword>
<keyword evidence="10" id="KW-1185">Reference proteome</keyword>
<feature type="transmembrane region" description="Helical" evidence="8">
    <location>
        <begin position="20"/>
        <end position="49"/>
    </location>
</feature>
<dbReference type="PIRSF" id="PIRSF006102">
    <property type="entry name" value="NQR_DE"/>
    <property type="match status" value="1"/>
</dbReference>
<reference evidence="10" key="1">
    <citation type="submission" date="2015-11" db="EMBL/GenBank/DDBJ databases">
        <authorList>
            <person name="Seth-Smith H.M.B."/>
        </authorList>
    </citation>
    <scope>NUCLEOTIDE SEQUENCE [LARGE SCALE GENOMIC DNA]</scope>
    <source>
        <strain evidence="10">2013Ark11</strain>
    </source>
</reference>
<evidence type="ECO:0000256" key="3">
    <source>
        <dbReference type="ARBA" id="ARBA00022692"/>
    </source>
</evidence>
<dbReference type="PATRIC" id="fig|1561003.3.peg.60"/>
<feature type="transmembrane region" description="Helical" evidence="8">
    <location>
        <begin position="182"/>
        <end position="205"/>
    </location>
</feature>
<dbReference type="PANTHER" id="PTHR30586:SF0">
    <property type="entry name" value="ION-TRANSLOCATING OXIDOREDUCTASE COMPLEX SUBUNIT E"/>
    <property type="match status" value="1"/>
</dbReference>
<proteinExistence type="predicted"/>